<dbReference type="EMBL" id="JBEHCU010010186">
    <property type="protein sequence ID" value="KAL1378649.1"/>
    <property type="molecule type" value="Genomic_DNA"/>
</dbReference>
<feature type="region of interest" description="Disordered" evidence="1">
    <location>
        <begin position="66"/>
        <end position="86"/>
    </location>
</feature>
<keyword evidence="3" id="KW-1185">Reference proteome</keyword>
<evidence type="ECO:0000256" key="1">
    <source>
        <dbReference type="SAM" id="MobiDB-lite"/>
    </source>
</evidence>
<sequence>MFWLCKSCSNLMSDLRHRRSVQCAFEAGQELSLSHHNRIVEQLKTEILSELKAEINSNFAKLISSNSLTPKSTGRGGSGGPLIPGRGRINFGNNLKPIPEKNPEVPLAETGNEPSPTNGFAAGNDGPRFWLYLSRVSRRVTEAQIAKLAADRLGTTDIIANRLVAKAPALAPGQQFVSPTSPPSKTPTPLITPPPNSTPMSTDPVAPMSHESNGSRLT</sequence>
<feature type="compositionally biased region" description="Pro residues" evidence="1">
    <location>
        <begin position="180"/>
        <end position="197"/>
    </location>
</feature>
<feature type="region of interest" description="Disordered" evidence="1">
    <location>
        <begin position="173"/>
        <end position="218"/>
    </location>
</feature>
<comment type="caution">
    <text evidence="2">The sequence shown here is derived from an EMBL/GenBank/DDBJ whole genome shotgun (WGS) entry which is preliminary data.</text>
</comment>
<evidence type="ECO:0000313" key="2">
    <source>
        <dbReference type="EMBL" id="KAL1378649.1"/>
    </source>
</evidence>
<dbReference type="Proteomes" id="UP001562425">
    <property type="component" value="Unassembled WGS sequence"/>
</dbReference>
<dbReference type="AlphaFoldDB" id="A0ABD1CQE5"/>
<protein>
    <submittedName>
        <fullName evidence="2">Uncharacterized protein</fullName>
    </submittedName>
</protein>
<name>A0ABD1CQE5_CULPP</name>
<proteinExistence type="predicted"/>
<evidence type="ECO:0000313" key="3">
    <source>
        <dbReference type="Proteomes" id="UP001562425"/>
    </source>
</evidence>
<gene>
    <name evidence="2" type="ORF">pipiens_015445</name>
</gene>
<organism evidence="2 3">
    <name type="scientific">Culex pipiens pipiens</name>
    <name type="common">Northern house mosquito</name>
    <dbReference type="NCBI Taxonomy" id="38569"/>
    <lineage>
        <taxon>Eukaryota</taxon>
        <taxon>Metazoa</taxon>
        <taxon>Ecdysozoa</taxon>
        <taxon>Arthropoda</taxon>
        <taxon>Hexapoda</taxon>
        <taxon>Insecta</taxon>
        <taxon>Pterygota</taxon>
        <taxon>Neoptera</taxon>
        <taxon>Endopterygota</taxon>
        <taxon>Diptera</taxon>
        <taxon>Nematocera</taxon>
        <taxon>Culicoidea</taxon>
        <taxon>Culicidae</taxon>
        <taxon>Culicinae</taxon>
        <taxon>Culicini</taxon>
        <taxon>Culex</taxon>
        <taxon>Culex</taxon>
    </lineage>
</organism>
<accession>A0ABD1CQE5</accession>
<reference evidence="2 3" key="1">
    <citation type="submission" date="2024-05" db="EMBL/GenBank/DDBJ databases">
        <title>Culex pipiens pipiens assembly and annotation.</title>
        <authorList>
            <person name="Alout H."/>
            <person name="Durand T."/>
        </authorList>
    </citation>
    <scope>NUCLEOTIDE SEQUENCE [LARGE SCALE GENOMIC DNA]</scope>
    <source>
        <strain evidence="2">HA-2024</strain>
        <tissue evidence="2">Whole body</tissue>
    </source>
</reference>